<feature type="transmembrane region" description="Helical" evidence="7">
    <location>
        <begin position="358"/>
        <end position="382"/>
    </location>
</feature>
<keyword evidence="2" id="KW-0813">Transport</keyword>
<keyword evidence="6 7" id="KW-0472">Membrane</keyword>
<dbReference type="InterPro" id="IPR002528">
    <property type="entry name" value="MATE_fam"/>
</dbReference>
<evidence type="ECO:0000256" key="2">
    <source>
        <dbReference type="ARBA" id="ARBA00022448"/>
    </source>
</evidence>
<feature type="transmembrane region" description="Helical" evidence="7">
    <location>
        <begin position="277"/>
        <end position="300"/>
    </location>
</feature>
<feature type="transmembrane region" description="Helical" evidence="7">
    <location>
        <begin position="137"/>
        <end position="157"/>
    </location>
</feature>
<feature type="transmembrane region" description="Helical" evidence="7">
    <location>
        <begin position="51"/>
        <end position="78"/>
    </location>
</feature>
<keyword evidence="4 7" id="KW-0812">Transmembrane</keyword>
<evidence type="ECO:0000256" key="3">
    <source>
        <dbReference type="ARBA" id="ARBA00022475"/>
    </source>
</evidence>
<evidence type="ECO:0000256" key="6">
    <source>
        <dbReference type="ARBA" id="ARBA00023136"/>
    </source>
</evidence>
<evidence type="ECO:0000313" key="8">
    <source>
        <dbReference type="EMBL" id="GLI55924.1"/>
    </source>
</evidence>
<dbReference type="NCBIfam" id="TIGR00797">
    <property type="entry name" value="matE"/>
    <property type="match status" value="1"/>
</dbReference>
<dbReference type="PIRSF" id="PIRSF006603">
    <property type="entry name" value="DinF"/>
    <property type="match status" value="1"/>
</dbReference>
<feature type="transmembrane region" description="Helical" evidence="7">
    <location>
        <begin position="418"/>
        <end position="437"/>
    </location>
</feature>
<feature type="transmembrane region" description="Helical" evidence="7">
    <location>
        <begin position="320"/>
        <end position="338"/>
    </location>
</feature>
<keyword evidence="3" id="KW-1003">Cell membrane</keyword>
<dbReference type="PANTHER" id="PTHR43549">
    <property type="entry name" value="MULTIDRUG RESISTANCE PROTEIN YPNP-RELATED"/>
    <property type="match status" value="1"/>
</dbReference>
<evidence type="ECO:0000256" key="7">
    <source>
        <dbReference type="SAM" id="Phobius"/>
    </source>
</evidence>
<dbReference type="EMBL" id="BSDY01000005">
    <property type="protein sequence ID" value="GLI55924.1"/>
    <property type="molecule type" value="Genomic_DNA"/>
</dbReference>
<feature type="transmembrane region" description="Helical" evidence="7">
    <location>
        <begin position="196"/>
        <end position="217"/>
    </location>
</feature>
<dbReference type="InterPro" id="IPR052031">
    <property type="entry name" value="Membrane_Transporter-Flippase"/>
</dbReference>
<accession>A0A9W6LMK9</accession>
<dbReference type="PANTHER" id="PTHR43549:SF2">
    <property type="entry name" value="MULTIDRUG RESISTANCE PROTEIN NORM-RELATED"/>
    <property type="match status" value="1"/>
</dbReference>
<evidence type="ECO:0000313" key="9">
    <source>
        <dbReference type="Proteomes" id="UP001144471"/>
    </source>
</evidence>
<name>A0A9W6LMK9_9FUSO</name>
<dbReference type="AlphaFoldDB" id="A0A9W6LMK9"/>
<feature type="transmembrane region" description="Helical" evidence="7">
    <location>
        <begin position="169"/>
        <end position="190"/>
    </location>
</feature>
<sequence length="450" mass="49575">MKNDRRTFILEGGIYRVILTLALPIMFNNFIQTVYNVTDTYFVSKLGGTEVAAISLVWPAIFLLISLNTGINMAGGAIISQYFGGGKYRKSRMLGGQLVWFALTFSVLIGLAGYLSAEPLVYAMGGRGRLLEEAVAYFKLISLGTPLTSFSLAFTSIRQGQGDTTTPMILSVISVGINIILDPIFIFVLGMGVRGAAIATLLSRAILCVIAFYLLFVKRDFMRLRLRNLIPRRPMLKEIVRRGIPLSIGSSTTAFGFMVLNAFVVKYGDGVMAAFGIGNRITSIIFMPAMGIGGAVSTVAGQNLGGGRVHRIREAFQKSIRIVTLISIPGTIFMWINAHRFVKFFVQDTQIMEMGEYYLKLISLTIICMGTFQIVVGIFQGISQSKKAMALNMIRLWGLRIPMIILFTMVSVWGEKSIWYAMVVSNFLGTGIAVAMYRRTKLTAVEVVKV</sequence>
<feature type="transmembrane region" description="Helical" evidence="7">
    <location>
        <begin position="243"/>
        <end position="265"/>
    </location>
</feature>
<reference evidence="8" key="1">
    <citation type="submission" date="2022-12" db="EMBL/GenBank/DDBJ databases">
        <title>Reference genome sequencing for broad-spectrum identification of bacterial and archaeal isolates by mass spectrometry.</title>
        <authorList>
            <person name="Sekiguchi Y."/>
            <person name="Tourlousse D.M."/>
        </authorList>
    </citation>
    <scope>NUCLEOTIDE SEQUENCE</scope>
    <source>
        <strain evidence="8">10succ1</strain>
    </source>
</reference>
<evidence type="ECO:0000256" key="4">
    <source>
        <dbReference type="ARBA" id="ARBA00022692"/>
    </source>
</evidence>
<keyword evidence="5 7" id="KW-1133">Transmembrane helix</keyword>
<dbReference type="Proteomes" id="UP001144471">
    <property type="component" value="Unassembled WGS sequence"/>
</dbReference>
<dbReference type="InterPro" id="IPR048279">
    <property type="entry name" value="MdtK-like"/>
</dbReference>
<keyword evidence="9" id="KW-1185">Reference proteome</keyword>
<feature type="transmembrane region" description="Helical" evidence="7">
    <location>
        <begin position="98"/>
        <end position="117"/>
    </location>
</feature>
<proteinExistence type="predicted"/>
<dbReference type="GO" id="GO:0015297">
    <property type="term" value="F:antiporter activity"/>
    <property type="evidence" value="ECO:0007669"/>
    <property type="project" value="InterPro"/>
</dbReference>
<dbReference type="GO" id="GO:0042910">
    <property type="term" value="F:xenobiotic transmembrane transporter activity"/>
    <property type="evidence" value="ECO:0007669"/>
    <property type="project" value="InterPro"/>
</dbReference>
<organism evidence="8 9">
    <name type="scientific">Propionigenium maris DSM 9537</name>
    <dbReference type="NCBI Taxonomy" id="1123000"/>
    <lineage>
        <taxon>Bacteria</taxon>
        <taxon>Fusobacteriati</taxon>
        <taxon>Fusobacteriota</taxon>
        <taxon>Fusobacteriia</taxon>
        <taxon>Fusobacteriales</taxon>
        <taxon>Fusobacteriaceae</taxon>
        <taxon>Propionigenium</taxon>
    </lineage>
</organism>
<comment type="subcellular location">
    <subcellularLocation>
        <location evidence="1">Cell membrane</location>
        <topology evidence="1">Multi-pass membrane protein</topology>
    </subcellularLocation>
</comment>
<dbReference type="GO" id="GO:0005886">
    <property type="term" value="C:plasma membrane"/>
    <property type="evidence" value="ECO:0007669"/>
    <property type="project" value="UniProtKB-SubCell"/>
</dbReference>
<dbReference type="Pfam" id="PF01554">
    <property type="entry name" value="MatE"/>
    <property type="match status" value="2"/>
</dbReference>
<protein>
    <submittedName>
        <fullName evidence="8">MATE family efflux transporter</fullName>
    </submittedName>
</protein>
<comment type="caution">
    <text evidence="8">The sequence shown here is derived from an EMBL/GenBank/DDBJ whole genome shotgun (WGS) entry which is preliminary data.</text>
</comment>
<gene>
    <name evidence="8" type="ORF">PM10SUCC1_14380</name>
</gene>
<evidence type="ECO:0000256" key="5">
    <source>
        <dbReference type="ARBA" id="ARBA00022989"/>
    </source>
</evidence>
<feature type="transmembrane region" description="Helical" evidence="7">
    <location>
        <begin position="12"/>
        <end position="31"/>
    </location>
</feature>
<dbReference type="RefSeq" id="WP_281834739.1">
    <property type="nucleotide sequence ID" value="NZ_BSDY01000005.1"/>
</dbReference>
<feature type="transmembrane region" description="Helical" evidence="7">
    <location>
        <begin position="394"/>
        <end position="412"/>
    </location>
</feature>
<evidence type="ECO:0000256" key="1">
    <source>
        <dbReference type="ARBA" id="ARBA00004651"/>
    </source>
</evidence>